<dbReference type="AlphaFoldDB" id="A0A7C8LJC4"/>
<keyword evidence="1" id="KW-1133">Transmembrane helix</keyword>
<name>A0A7C8LJC4_9FIRM</name>
<feature type="transmembrane region" description="Helical" evidence="1">
    <location>
        <begin position="85"/>
        <end position="103"/>
    </location>
</feature>
<reference evidence="2 3" key="1">
    <citation type="submission" date="2019-12" db="EMBL/GenBank/DDBJ databases">
        <title>Defluviitalea raffinosedens, isolated from a biogas fermenter, genome sequencing and characterization.</title>
        <authorList>
            <person name="Rettenmaier R."/>
            <person name="Schneider M."/>
            <person name="Neuhaus K."/>
            <person name="Liebl W."/>
            <person name="Zverlov V."/>
        </authorList>
    </citation>
    <scope>NUCLEOTIDE SEQUENCE [LARGE SCALE GENOMIC DNA]</scope>
    <source>
        <strain evidence="2 3">249c-K6</strain>
    </source>
</reference>
<dbReference type="EMBL" id="WSLF01000018">
    <property type="protein sequence ID" value="KAE9629135.1"/>
    <property type="molecule type" value="Genomic_DNA"/>
</dbReference>
<keyword evidence="3" id="KW-1185">Reference proteome</keyword>
<keyword evidence="1" id="KW-0472">Membrane</keyword>
<evidence type="ECO:0000256" key="1">
    <source>
        <dbReference type="SAM" id="Phobius"/>
    </source>
</evidence>
<gene>
    <name evidence="2" type="ORF">GND95_13540</name>
</gene>
<evidence type="ECO:0000313" key="2">
    <source>
        <dbReference type="EMBL" id="KAE9629135.1"/>
    </source>
</evidence>
<feature type="transmembrane region" description="Helical" evidence="1">
    <location>
        <begin position="110"/>
        <end position="132"/>
    </location>
</feature>
<dbReference type="RefSeq" id="WP_158741694.1">
    <property type="nucleotide sequence ID" value="NZ_JAFBEP010000031.1"/>
</dbReference>
<feature type="transmembrane region" description="Helical" evidence="1">
    <location>
        <begin position="52"/>
        <end position="73"/>
    </location>
</feature>
<feature type="transmembrane region" description="Helical" evidence="1">
    <location>
        <begin position="138"/>
        <end position="158"/>
    </location>
</feature>
<sequence>MELKVSDEKTAAVSAVKKISISGIVMALYVTVMFFTQGFAFGQFQIRIATALYGLSAIYPFLILPLGLSNLLSNTIMGGLGPLDMIGGFAAGLITSTAVYFIKKLQLNDWFIALPIILGPGLLVPIWLSYLLHLPYRVLAISLVTGQIIPGIVGVILVKVMRNIKL</sequence>
<dbReference type="Pfam" id="PF06177">
    <property type="entry name" value="QueT"/>
    <property type="match status" value="1"/>
</dbReference>
<keyword evidence="1" id="KW-0812">Transmembrane</keyword>
<dbReference type="Proteomes" id="UP000483018">
    <property type="component" value="Unassembled WGS sequence"/>
</dbReference>
<accession>A0A7C8LJC4</accession>
<comment type="caution">
    <text evidence="2">The sequence shown here is derived from an EMBL/GenBank/DDBJ whole genome shotgun (WGS) entry which is preliminary data.</text>
</comment>
<dbReference type="InterPro" id="IPR010387">
    <property type="entry name" value="QueT"/>
</dbReference>
<evidence type="ECO:0000313" key="3">
    <source>
        <dbReference type="Proteomes" id="UP000483018"/>
    </source>
</evidence>
<protein>
    <submittedName>
        <fullName evidence="2">QueT transporter family protein</fullName>
    </submittedName>
</protein>
<proteinExistence type="predicted"/>
<organism evidence="2 3">
    <name type="scientific">Defluviitalea raffinosedens</name>
    <dbReference type="NCBI Taxonomy" id="1450156"/>
    <lineage>
        <taxon>Bacteria</taxon>
        <taxon>Bacillati</taxon>
        <taxon>Bacillota</taxon>
        <taxon>Clostridia</taxon>
        <taxon>Lachnospirales</taxon>
        <taxon>Defluviitaleaceae</taxon>
        <taxon>Defluviitalea</taxon>
    </lineage>
</organism>
<dbReference type="OrthoDB" id="1706970at2"/>
<feature type="transmembrane region" description="Helical" evidence="1">
    <location>
        <begin position="20"/>
        <end position="40"/>
    </location>
</feature>